<dbReference type="InterPro" id="IPR011990">
    <property type="entry name" value="TPR-like_helical_dom_sf"/>
</dbReference>
<dbReference type="InterPro" id="IPR029063">
    <property type="entry name" value="SAM-dependent_MTases_sf"/>
</dbReference>
<dbReference type="KEGG" id="gms:SOIL9_60530"/>
<dbReference type="SUPFAM" id="SSF53335">
    <property type="entry name" value="S-adenosyl-L-methionine-dependent methyltransferases"/>
    <property type="match status" value="1"/>
</dbReference>
<accession>A0A6P2CRV0</accession>
<name>A0A6P2CRV0_9BACT</name>
<organism evidence="1 2">
    <name type="scientific">Gemmata massiliana</name>
    <dbReference type="NCBI Taxonomy" id="1210884"/>
    <lineage>
        <taxon>Bacteria</taxon>
        <taxon>Pseudomonadati</taxon>
        <taxon>Planctomycetota</taxon>
        <taxon>Planctomycetia</taxon>
        <taxon>Gemmatales</taxon>
        <taxon>Gemmataceae</taxon>
        <taxon>Gemmata</taxon>
    </lineage>
</organism>
<keyword evidence="2" id="KW-1185">Reference proteome</keyword>
<protein>
    <submittedName>
        <fullName evidence="1">Uncharacterized protein</fullName>
    </submittedName>
</protein>
<dbReference type="EMBL" id="LR593886">
    <property type="protein sequence ID" value="VTR91661.1"/>
    <property type="molecule type" value="Genomic_DNA"/>
</dbReference>
<dbReference type="RefSeq" id="WP_162666625.1">
    <property type="nucleotide sequence ID" value="NZ_LR593886.1"/>
</dbReference>
<dbReference type="Gene3D" id="1.25.40.10">
    <property type="entry name" value="Tetratricopeptide repeat domain"/>
    <property type="match status" value="1"/>
</dbReference>
<dbReference type="Proteomes" id="UP000464178">
    <property type="component" value="Chromosome"/>
</dbReference>
<evidence type="ECO:0000313" key="2">
    <source>
        <dbReference type="Proteomes" id="UP000464178"/>
    </source>
</evidence>
<dbReference type="SUPFAM" id="SSF48452">
    <property type="entry name" value="TPR-like"/>
    <property type="match status" value="1"/>
</dbReference>
<gene>
    <name evidence="1" type="ORF">SOIL9_60530</name>
</gene>
<dbReference type="AlphaFoldDB" id="A0A6P2CRV0"/>
<dbReference type="Pfam" id="PF13428">
    <property type="entry name" value="TPR_14"/>
    <property type="match status" value="1"/>
</dbReference>
<evidence type="ECO:0000313" key="1">
    <source>
        <dbReference type="EMBL" id="VTR91661.1"/>
    </source>
</evidence>
<sequence>MRISYRAGASSIVHLFGTAQSDRIVLQDFTPLADSLEWELGARYFARRGSDAFFTERVPVPFVVNNNGLHSRHAAEVLFSALTFDETPVEQIIVLELGIGLGLFARYFLDAFRDLCIARGADYYDRITYVAADYSERMLLDAVRRGTFQNHPGRYVLRVIDALDPQTAILCDPLLQGATDRPLSAVFLNYVLDCLPTTVLCAGPELTVGAPCSTVYAHGSLHQLCVRTCLARGVDLREYTEYTCTDLVHLAGSANPAERESLLDLFGLFASEYDYRPVRCEDLPYSALIADAVPNREGLMVHCYGAIASLEKILALLHARGIILVNDYPGLEGFESGAQFEHQRYGNGVFVGINFDLLKRYFTDWSCAAGSEFLGSVDWVEPEQSGSQICSRLLGRNINSEVAATFRRCFDGSISLVQDRSAESARVFAEQGRFESAATAYRTALESAPWDWLMINEGANFLTFGLGAAQTGLELARAGLELNPCCSSDLWNSYGDALFALGLVARARSAYKRALDICADDVQARYNLAWVFLHFKEHGEALRVIGEALARDWRGTFRDRLLQKQAEIMADLSRRTQQETRTLLNRVSLYPRSSGNHVTEAQVRNKGHDMRRGVDLM</sequence>
<proteinExistence type="predicted"/>
<reference evidence="1 2" key="1">
    <citation type="submission" date="2019-05" db="EMBL/GenBank/DDBJ databases">
        <authorList>
            <consortium name="Science for Life Laboratories"/>
        </authorList>
    </citation>
    <scope>NUCLEOTIDE SEQUENCE [LARGE SCALE GENOMIC DNA]</scope>
    <source>
        <strain evidence="1">Soil9</strain>
    </source>
</reference>